<dbReference type="AlphaFoldDB" id="A0A0F9NH88"/>
<proteinExistence type="predicted"/>
<name>A0A0F9NH88_9ZZZZ</name>
<sequence length="126" mass="14741">MTRLQRHRYAMRCIKRVVRLVPHAITVKSSFLYDKNTGAYCNFEPEYLRGSININIDTLQTEEDIAKHVLHEFMHVPGWELYTVAGDLARGTNESKLMKKVVRRANETMASTLEDMFFLLVFPEFE</sequence>
<organism evidence="1">
    <name type="scientific">marine sediment metagenome</name>
    <dbReference type="NCBI Taxonomy" id="412755"/>
    <lineage>
        <taxon>unclassified sequences</taxon>
        <taxon>metagenomes</taxon>
        <taxon>ecological metagenomes</taxon>
    </lineage>
</organism>
<accession>A0A0F9NH88</accession>
<evidence type="ECO:0000313" key="1">
    <source>
        <dbReference type="EMBL" id="KKN17314.1"/>
    </source>
</evidence>
<protein>
    <submittedName>
        <fullName evidence="1">Uncharacterized protein</fullName>
    </submittedName>
</protein>
<reference evidence="1" key="1">
    <citation type="journal article" date="2015" name="Nature">
        <title>Complex archaea that bridge the gap between prokaryotes and eukaryotes.</title>
        <authorList>
            <person name="Spang A."/>
            <person name="Saw J.H."/>
            <person name="Jorgensen S.L."/>
            <person name="Zaremba-Niedzwiedzka K."/>
            <person name="Martijn J."/>
            <person name="Lind A.E."/>
            <person name="van Eijk R."/>
            <person name="Schleper C."/>
            <person name="Guy L."/>
            <person name="Ettema T.J."/>
        </authorList>
    </citation>
    <scope>NUCLEOTIDE SEQUENCE</scope>
</reference>
<gene>
    <name evidence="1" type="ORF">LCGC14_0967030</name>
</gene>
<dbReference type="EMBL" id="LAZR01003534">
    <property type="protein sequence ID" value="KKN17314.1"/>
    <property type="molecule type" value="Genomic_DNA"/>
</dbReference>
<comment type="caution">
    <text evidence="1">The sequence shown here is derived from an EMBL/GenBank/DDBJ whole genome shotgun (WGS) entry which is preliminary data.</text>
</comment>